<name>E4TIG3_CALNY</name>
<keyword evidence="1" id="KW-0812">Transmembrane</keyword>
<proteinExistence type="predicted"/>
<keyword evidence="1" id="KW-0472">Membrane</keyword>
<dbReference type="OrthoDB" id="9787348at2"/>
<accession>E4TIG3</accession>
<dbReference type="KEGG" id="cni:Calni_0072"/>
<dbReference type="PANTHER" id="PTHR43801">
    <property type="entry name" value="NUCLEOTIDE-BINDING PROTEIN-RELATED"/>
    <property type="match status" value="1"/>
</dbReference>
<sequence length="260" mass="29446" precursor="true">MNNFLSPEKKRIFIFFLFCTSLVVISFIAFIWYISYKGLGEISSFLGLAFTLIVAIVGIFLFLSTIILVFTMISGKQSKLSIKLRGLVTKLLFPIVLKIAKLFKIDKDKVIRSFIAVNNELVLESVREKGVNNLLILLPHCIQLENCELKISHNILNCKKCGRCDIGDLAKLSEMYNLNIKVATGGTIARRIVKDTRPDLIIAVACERDMLSGIQDTYPLPVIGLINERPYGPCINTRVSVAFIEKTLEMINYRRQHERT</sequence>
<evidence type="ECO:0000313" key="3">
    <source>
        <dbReference type="Proteomes" id="UP000007039"/>
    </source>
</evidence>
<evidence type="ECO:0000313" key="2">
    <source>
        <dbReference type="EMBL" id="ADR17988.1"/>
    </source>
</evidence>
<dbReference type="Proteomes" id="UP000007039">
    <property type="component" value="Chromosome"/>
</dbReference>
<gene>
    <name evidence="2" type="ordered locus">Calni_0072</name>
</gene>
<dbReference type="STRING" id="768670.Calni_0072"/>
<dbReference type="InterPro" id="IPR002829">
    <property type="entry name" value="DUF116"/>
</dbReference>
<keyword evidence="1" id="KW-1133">Transmembrane helix</keyword>
<dbReference type="RefSeq" id="WP_013450205.1">
    <property type="nucleotide sequence ID" value="NC_014758.1"/>
</dbReference>
<dbReference type="eggNOG" id="COG1852">
    <property type="taxonomic scope" value="Bacteria"/>
</dbReference>
<reference key="1">
    <citation type="submission" date="2010-11" db="EMBL/GenBank/DDBJ databases">
        <title>The complete genome of chromosome of Calditerrivibrio nitroreducens DSM 19672.</title>
        <authorList>
            <consortium name="US DOE Joint Genome Institute (JGI-PGF)"/>
            <person name="Lucas S."/>
            <person name="Copeland A."/>
            <person name="Lapidus A."/>
            <person name="Bruce D."/>
            <person name="Goodwin L."/>
            <person name="Pitluck S."/>
            <person name="Kyrpides N."/>
            <person name="Mavromatis K."/>
            <person name="Ivanova N."/>
            <person name="Mikhailova N."/>
            <person name="Zeytun A."/>
            <person name="Brettin T."/>
            <person name="Detter J.C."/>
            <person name="Tapia R."/>
            <person name="Han C."/>
            <person name="Land M."/>
            <person name="Hauser L."/>
            <person name="Markowitz V."/>
            <person name="Cheng J.-F."/>
            <person name="Hugenholtz P."/>
            <person name="Woyke T."/>
            <person name="Wu D."/>
            <person name="Spring S."/>
            <person name="Schroeder M."/>
            <person name="Brambilla E."/>
            <person name="Klenk H.-P."/>
            <person name="Eisen J.A."/>
        </authorList>
    </citation>
    <scope>NUCLEOTIDE SEQUENCE [LARGE SCALE GENOMIC DNA]</scope>
    <source>
        <strain>DSM 19672</strain>
    </source>
</reference>
<feature type="transmembrane region" description="Helical" evidence="1">
    <location>
        <begin position="46"/>
        <end position="73"/>
    </location>
</feature>
<dbReference type="PANTHER" id="PTHR43801:SF1">
    <property type="entry name" value="POLYPRENYL SYNTHETASE"/>
    <property type="match status" value="1"/>
</dbReference>
<feature type="transmembrane region" description="Helical" evidence="1">
    <location>
        <begin position="12"/>
        <end position="34"/>
    </location>
</feature>
<evidence type="ECO:0000256" key="1">
    <source>
        <dbReference type="SAM" id="Phobius"/>
    </source>
</evidence>
<evidence type="ECO:0008006" key="4">
    <source>
        <dbReference type="Google" id="ProtNLM"/>
    </source>
</evidence>
<reference evidence="2 3" key="2">
    <citation type="journal article" date="2011" name="Stand. Genomic Sci.">
        <title>Complete genome sequence of Calditerrivibrio nitroreducens type strain (Yu37-1).</title>
        <authorList>
            <person name="Pitluck S."/>
            <person name="Sikorski J."/>
            <person name="Zeytun A."/>
            <person name="Lapidus A."/>
            <person name="Nolan M."/>
            <person name="Lucas S."/>
            <person name="Hammon N."/>
            <person name="Deshpande S."/>
            <person name="Cheng J.F."/>
            <person name="Tapia R."/>
            <person name="Han C."/>
            <person name="Goodwin L."/>
            <person name="Liolios K."/>
            <person name="Pagani I."/>
            <person name="Ivanova N."/>
            <person name="Mavromatis K."/>
            <person name="Pati A."/>
            <person name="Chen A."/>
            <person name="Palaniappan K."/>
            <person name="Hauser L."/>
            <person name="Chang Y.J."/>
            <person name="Jeffries C.D."/>
            <person name="Detter J.C."/>
            <person name="Brambilla E."/>
            <person name="Djao O.D."/>
            <person name="Rohde M."/>
            <person name="Spring S."/>
            <person name="Goker M."/>
            <person name="Woyke T."/>
            <person name="Bristow J."/>
            <person name="Eisen J.A."/>
            <person name="Markowitz V."/>
            <person name="Hugenholtz P."/>
            <person name="Kyrpides N.C."/>
            <person name="Klenk H.P."/>
            <person name="Land M."/>
        </authorList>
    </citation>
    <scope>NUCLEOTIDE SEQUENCE [LARGE SCALE GENOMIC DNA]</scope>
    <source>
        <strain evidence="3">DSM 19672 / NBRC 101217 / Yu37-1</strain>
    </source>
</reference>
<protein>
    <recommendedName>
        <fullName evidence="4">DUF116 domain-containing protein</fullName>
    </recommendedName>
</protein>
<dbReference type="AlphaFoldDB" id="E4TIG3"/>
<keyword evidence="3" id="KW-1185">Reference proteome</keyword>
<dbReference type="Pfam" id="PF01976">
    <property type="entry name" value="DUF116"/>
    <property type="match status" value="1"/>
</dbReference>
<dbReference type="EMBL" id="CP002347">
    <property type="protein sequence ID" value="ADR17988.1"/>
    <property type="molecule type" value="Genomic_DNA"/>
</dbReference>
<organism evidence="2 3">
    <name type="scientific">Calditerrivibrio nitroreducens (strain DSM 19672 / NBRC 101217 / Yu37-1)</name>
    <dbReference type="NCBI Taxonomy" id="768670"/>
    <lineage>
        <taxon>Bacteria</taxon>
        <taxon>Pseudomonadati</taxon>
        <taxon>Deferribacterota</taxon>
        <taxon>Deferribacteres</taxon>
        <taxon>Deferribacterales</taxon>
        <taxon>Calditerrivibrionaceae</taxon>
    </lineage>
</organism>
<dbReference type="HOGENOM" id="CLU_067052_0_0_0"/>